<gene>
    <name evidence="2" type="ORF">GQ55_6G164000</name>
</gene>
<proteinExistence type="predicted"/>
<evidence type="ECO:0000313" key="2">
    <source>
        <dbReference type="EMBL" id="PUZ51222.1"/>
    </source>
</evidence>
<protein>
    <submittedName>
        <fullName evidence="2">Uncharacterized protein</fullName>
    </submittedName>
</protein>
<evidence type="ECO:0000313" key="3">
    <source>
        <dbReference type="Proteomes" id="UP000244336"/>
    </source>
</evidence>
<dbReference type="AlphaFoldDB" id="A0A2T7D6L3"/>
<name>A0A2T7D6L3_9POAL</name>
<dbReference type="Gramene" id="PUZ51222">
    <property type="protein sequence ID" value="PUZ51222"/>
    <property type="gene ID" value="GQ55_6G164000"/>
</dbReference>
<keyword evidence="3" id="KW-1185">Reference proteome</keyword>
<organism evidence="2 3">
    <name type="scientific">Panicum hallii var. hallii</name>
    <dbReference type="NCBI Taxonomy" id="1504633"/>
    <lineage>
        <taxon>Eukaryota</taxon>
        <taxon>Viridiplantae</taxon>
        <taxon>Streptophyta</taxon>
        <taxon>Embryophyta</taxon>
        <taxon>Tracheophyta</taxon>
        <taxon>Spermatophyta</taxon>
        <taxon>Magnoliopsida</taxon>
        <taxon>Liliopsida</taxon>
        <taxon>Poales</taxon>
        <taxon>Poaceae</taxon>
        <taxon>PACMAD clade</taxon>
        <taxon>Panicoideae</taxon>
        <taxon>Panicodae</taxon>
        <taxon>Paniceae</taxon>
        <taxon>Panicinae</taxon>
        <taxon>Panicum</taxon>
        <taxon>Panicum sect. Panicum</taxon>
    </lineage>
</organism>
<sequence length="117" mass="12693">MLVHGSKFLQRVPEPAYLVSEGRFLACPPLPQVSTRPSPCAPSPPPLSLRRLHLVLRRPYPPPASRAPPSAPAACHPLPCPCCAPPPPRIGAPQPPRPDPRRRPCPPPDRSRLVVVI</sequence>
<dbReference type="EMBL" id="CM009754">
    <property type="protein sequence ID" value="PUZ51222.1"/>
    <property type="molecule type" value="Genomic_DNA"/>
</dbReference>
<feature type="region of interest" description="Disordered" evidence="1">
    <location>
        <begin position="89"/>
        <end position="110"/>
    </location>
</feature>
<reference evidence="2 3" key="1">
    <citation type="submission" date="2018-04" db="EMBL/GenBank/DDBJ databases">
        <title>WGS assembly of Panicum hallii var. hallii HAL2.</title>
        <authorList>
            <person name="Lovell J."/>
            <person name="Jenkins J."/>
            <person name="Lowry D."/>
            <person name="Mamidi S."/>
            <person name="Sreedasyam A."/>
            <person name="Weng X."/>
            <person name="Barry K."/>
            <person name="Bonette J."/>
            <person name="Campitelli B."/>
            <person name="Daum C."/>
            <person name="Gordon S."/>
            <person name="Gould B."/>
            <person name="Lipzen A."/>
            <person name="MacQueen A."/>
            <person name="Palacio-Mejia J."/>
            <person name="Plott C."/>
            <person name="Shakirov E."/>
            <person name="Shu S."/>
            <person name="Yoshinaga Y."/>
            <person name="Zane M."/>
            <person name="Rokhsar D."/>
            <person name="Grimwood J."/>
            <person name="Schmutz J."/>
            <person name="Juenger T."/>
        </authorList>
    </citation>
    <scope>NUCLEOTIDE SEQUENCE [LARGE SCALE GENOMIC DNA]</scope>
    <source>
        <strain evidence="3">cv. HAL2</strain>
    </source>
</reference>
<dbReference type="Proteomes" id="UP000244336">
    <property type="component" value="Chromosome 6"/>
</dbReference>
<accession>A0A2T7D6L3</accession>
<evidence type="ECO:0000256" key="1">
    <source>
        <dbReference type="SAM" id="MobiDB-lite"/>
    </source>
</evidence>